<name>A0ABU6UMI1_9FABA</name>
<dbReference type="SUPFAM" id="SSF47459">
    <property type="entry name" value="HLH, helix-loop-helix DNA-binding domain"/>
    <property type="match status" value="1"/>
</dbReference>
<evidence type="ECO:0000313" key="9">
    <source>
        <dbReference type="Proteomes" id="UP001341840"/>
    </source>
</evidence>
<dbReference type="EMBL" id="JASCZI010121581">
    <property type="protein sequence ID" value="MED6162304.1"/>
    <property type="molecule type" value="Genomic_DNA"/>
</dbReference>
<dbReference type="Pfam" id="PF00010">
    <property type="entry name" value="HLH"/>
    <property type="match status" value="1"/>
</dbReference>
<evidence type="ECO:0000256" key="4">
    <source>
        <dbReference type="ARBA" id="ARBA00023163"/>
    </source>
</evidence>
<sequence>MESKMSFTSGGTSCHVTGSAAEDDPNMQDAVATEEGSGSQWSFLPKPSHHNYVQYLTESSAYLPKTEDMIGSNYAALGFGNDANGTNMNFFCNDPGKAYGFKIEVHSSNEVDIAKQVGYWRPVESEVQQEAMQFENTQHHHPLYLESTASWTSETIGDNPNVSRLDPSIMAGTPSFLPKPGCSSISKQKASDRQRRQRISDNLKALHDLLPNQAEGSQAYILDDIIDHVKYLQLQLKELSGRRLQAESTAIPLVFHEQGYGHYIDQQKLNEPLEEMMGKLLEENPASASQLLESNGLVLLPMDLVQDLHQSIQIFGNGTAL</sequence>
<dbReference type="Proteomes" id="UP001341840">
    <property type="component" value="Unassembled WGS sequence"/>
</dbReference>
<evidence type="ECO:0000256" key="2">
    <source>
        <dbReference type="ARBA" id="ARBA00023015"/>
    </source>
</evidence>
<feature type="domain" description="BHLH" evidence="7">
    <location>
        <begin position="183"/>
        <end position="232"/>
    </location>
</feature>
<dbReference type="CDD" id="cd11393">
    <property type="entry name" value="bHLH_AtbHLH_like"/>
    <property type="match status" value="1"/>
</dbReference>
<gene>
    <name evidence="8" type="ORF">PIB30_069107</name>
</gene>
<feature type="region of interest" description="Disordered" evidence="6">
    <location>
        <begin position="1"/>
        <end position="24"/>
    </location>
</feature>
<evidence type="ECO:0000256" key="5">
    <source>
        <dbReference type="ARBA" id="ARBA00023242"/>
    </source>
</evidence>
<dbReference type="InterPro" id="IPR045239">
    <property type="entry name" value="bHLH95_bHLH"/>
</dbReference>
<organism evidence="8 9">
    <name type="scientific">Stylosanthes scabra</name>
    <dbReference type="NCBI Taxonomy" id="79078"/>
    <lineage>
        <taxon>Eukaryota</taxon>
        <taxon>Viridiplantae</taxon>
        <taxon>Streptophyta</taxon>
        <taxon>Embryophyta</taxon>
        <taxon>Tracheophyta</taxon>
        <taxon>Spermatophyta</taxon>
        <taxon>Magnoliopsida</taxon>
        <taxon>eudicotyledons</taxon>
        <taxon>Gunneridae</taxon>
        <taxon>Pentapetalae</taxon>
        <taxon>rosids</taxon>
        <taxon>fabids</taxon>
        <taxon>Fabales</taxon>
        <taxon>Fabaceae</taxon>
        <taxon>Papilionoideae</taxon>
        <taxon>50 kb inversion clade</taxon>
        <taxon>dalbergioids sensu lato</taxon>
        <taxon>Dalbergieae</taxon>
        <taxon>Pterocarpus clade</taxon>
        <taxon>Stylosanthes</taxon>
    </lineage>
</organism>
<evidence type="ECO:0000256" key="6">
    <source>
        <dbReference type="SAM" id="MobiDB-lite"/>
    </source>
</evidence>
<evidence type="ECO:0000256" key="3">
    <source>
        <dbReference type="ARBA" id="ARBA00023125"/>
    </source>
</evidence>
<evidence type="ECO:0000256" key="1">
    <source>
        <dbReference type="ARBA" id="ARBA00004123"/>
    </source>
</evidence>
<comment type="caution">
    <text evidence="8">The sequence shown here is derived from an EMBL/GenBank/DDBJ whole genome shotgun (WGS) entry which is preliminary data.</text>
</comment>
<keyword evidence="4" id="KW-0804">Transcription</keyword>
<reference evidence="8 9" key="1">
    <citation type="journal article" date="2023" name="Plants (Basel)">
        <title>Bridging the Gap: Combining Genomics and Transcriptomics Approaches to Understand Stylosanthes scabra, an Orphan Legume from the Brazilian Caatinga.</title>
        <authorList>
            <person name="Ferreira-Neto J.R.C."/>
            <person name="da Silva M.D."/>
            <person name="Binneck E."/>
            <person name="de Melo N.F."/>
            <person name="da Silva R.H."/>
            <person name="de Melo A.L.T.M."/>
            <person name="Pandolfi V."/>
            <person name="Bustamante F.O."/>
            <person name="Brasileiro-Vidal A.C."/>
            <person name="Benko-Iseppon A.M."/>
        </authorList>
    </citation>
    <scope>NUCLEOTIDE SEQUENCE [LARGE SCALE GENOMIC DNA]</scope>
    <source>
        <tissue evidence="8">Leaves</tissue>
    </source>
</reference>
<accession>A0ABU6UMI1</accession>
<keyword evidence="5" id="KW-0539">Nucleus</keyword>
<feature type="compositionally biased region" description="Polar residues" evidence="6">
    <location>
        <begin position="1"/>
        <end position="16"/>
    </location>
</feature>
<proteinExistence type="predicted"/>
<keyword evidence="2" id="KW-0805">Transcription regulation</keyword>
<dbReference type="PANTHER" id="PTHR16223">
    <property type="entry name" value="TRANSCRIPTION FACTOR BHLH83-RELATED"/>
    <property type="match status" value="1"/>
</dbReference>
<keyword evidence="9" id="KW-1185">Reference proteome</keyword>
<dbReference type="InterPro" id="IPR011598">
    <property type="entry name" value="bHLH_dom"/>
</dbReference>
<dbReference type="Gene3D" id="4.10.280.10">
    <property type="entry name" value="Helix-loop-helix DNA-binding domain"/>
    <property type="match status" value="1"/>
</dbReference>
<dbReference type="PROSITE" id="PS50888">
    <property type="entry name" value="BHLH"/>
    <property type="match status" value="1"/>
</dbReference>
<dbReference type="InterPro" id="IPR045843">
    <property type="entry name" value="IND-like"/>
</dbReference>
<comment type="subcellular location">
    <subcellularLocation>
        <location evidence="1">Nucleus</location>
    </subcellularLocation>
</comment>
<dbReference type="SMART" id="SM00353">
    <property type="entry name" value="HLH"/>
    <property type="match status" value="1"/>
</dbReference>
<evidence type="ECO:0000259" key="7">
    <source>
        <dbReference type="PROSITE" id="PS50888"/>
    </source>
</evidence>
<dbReference type="PANTHER" id="PTHR16223:SF109">
    <property type="entry name" value="BHLH DOMAIN-CONTAINING PROTEIN"/>
    <property type="match status" value="1"/>
</dbReference>
<evidence type="ECO:0000313" key="8">
    <source>
        <dbReference type="EMBL" id="MED6162304.1"/>
    </source>
</evidence>
<keyword evidence="3" id="KW-0238">DNA-binding</keyword>
<dbReference type="InterPro" id="IPR036638">
    <property type="entry name" value="HLH_DNA-bd_sf"/>
</dbReference>
<feature type="region of interest" description="Disordered" evidence="6">
    <location>
        <begin position="169"/>
        <end position="197"/>
    </location>
</feature>
<protein>
    <recommendedName>
        <fullName evidence="7">BHLH domain-containing protein</fullName>
    </recommendedName>
</protein>